<protein>
    <submittedName>
        <fullName evidence="1">Uncharacterized protein</fullName>
    </submittedName>
</protein>
<organism evidence="1 2">
    <name type="scientific">Salibacterium salarium</name>
    <dbReference type="NCBI Taxonomy" id="284579"/>
    <lineage>
        <taxon>Bacteria</taxon>
        <taxon>Bacillati</taxon>
        <taxon>Bacillota</taxon>
        <taxon>Bacilli</taxon>
        <taxon>Bacillales</taxon>
        <taxon>Bacillaceae</taxon>
    </lineage>
</organism>
<dbReference type="AlphaFoldDB" id="A0A428N5I5"/>
<sequence length="102" mass="11855">MNNINIDNKTVDMIEKNNGSVTLNPLYIFNQNKQRGLVDVMLTFDIPENEAMYESISYQGINIYIHEQLKIKKELRIRITGFGPFKHLSCSGIKHFHKKTNV</sequence>
<evidence type="ECO:0000313" key="1">
    <source>
        <dbReference type="EMBL" id="RSL33734.1"/>
    </source>
</evidence>
<reference evidence="1 2" key="1">
    <citation type="submission" date="2018-10" db="EMBL/GenBank/DDBJ databases">
        <title>Draft genome sequence of Bacillus salarius IM0101, isolated from a hypersaline soil in Inner Mongolia, China.</title>
        <authorList>
            <person name="Yamprayoonswat W."/>
            <person name="Boonvisut S."/>
            <person name="Jumpathong W."/>
            <person name="Sittihan S."/>
            <person name="Ruangsuj P."/>
            <person name="Wanthongcharoen S."/>
            <person name="Thongpramul N."/>
            <person name="Pimmason S."/>
            <person name="Yu B."/>
            <person name="Yasawong M."/>
        </authorList>
    </citation>
    <scope>NUCLEOTIDE SEQUENCE [LARGE SCALE GENOMIC DNA]</scope>
    <source>
        <strain evidence="1 2">IM0101</strain>
    </source>
</reference>
<gene>
    <name evidence="1" type="ORF">D7Z54_08540</name>
</gene>
<proteinExistence type="predicted"/>
<dbReference type="EMBL" id="RBVX01000006">
    <property type="protein sequence ID" value="RSL33734.1"/>
    <property type="molecule type" value="Genomic_DNA"/>
</dbReference>
<comment type="caution">
    <text evidence="1">The sequence shown here is derived from an EMBL/GenBank/DDBJ whole genome shotgun (WGS) entry which is preliminary data.</text>
</comment>
<accession>A0A428N5I5</accession>
<keyword evidence="2" id="KW-1185">Reference proteome</keyword>
<name>A0A428N5I5_9BACI</name>
<dbReference type="OrthoDB" id="2966896at2"/>
<dbReference type="RefSeq" id="WP_125555416.1">
    <property type="nucleotide sequence ID" value="NZ_RBVX01000006.1"/>
</dbReference>
<dbReference type="Proteomes" id="UP000275076">
    <property type="component" value="Unassembled WGS sequence"/>
</dbReference>
<evidence type="ECO:0000313" key="2">
    <source>
        <dbReference type="Proteomes" id="UP000275076"/>
    </source>
</evidence>